<dbReference type="GO" id="GO:0015979">
    <property type="term" value="P:photosynthesis"/>
    <property type="evidence" value="ECO:0007669"/>
    <property type="project" value="UniProtKB-KW"/>
</dbReference>
<dbReference type="GO" id="GO:0009523">
    <property type="term" value="C:photosystem II"/>
    <property type="evidence" value="ECO:0007669"/>
    <property type="project" value="UniProtKB-KW"/>
</dbReference>
<dbReference type="Gene3D" id="2.130.10.10">
    <property type="entry name" value="YVTN repeat-like/Quinoprotein amine dehydrogenase"/>
    <property type="match status" value="3"/>
</dbReference>
<dbReference type="OrthoDB" id="9757809at2"/>
<organism evidence="5 6">
    <name type="scientific">Catalinimonas alkaloidigena</name>
    <dbReference type="NCBI Taxonomy" id="1075417"/>
    <lineage>
        <taxon>Bacteria</taxon>
        <taxon>Pseudomonadati</taxon>
        <taxon>Bacteroidota</taxon>
        <taxon>Cytophagia</taxon>
        <taxon>Cytophagales</taxon>
        <taxon>Catalimonadaceae</taxon>
        <taxon>Catalinimonas</taxon>
    </lineage>
</organism>
<reference evidence="5 6" key="1">
    <citation type="submission" date="2016-10" db="EMBL/GenBank/DDBJ databases">
        <authorList>
            <person name="de Groot N.N."/>
        </authorList>
    </citation>
    <scope>NUCLEOTIDE SEQUENCE [LARGE SCALE GENOMIC DNA]</scope>
    <source>
        <strain evidence="5 6">DSM 25186</strain>
    </source>
</reference>
<dbReference type="PANTHER" id="PTHR47199:SF2">
    <property type="entry name" value="PHOTOSYSTEM II STABILITY_ASSEMBLY FACTOR HCF136, CHLOROPLASTIC"/>
    <property type="match status" value="1"/>
</dbReference>
<dbReference type="EMBL" id="FNFO01000020">
    <property type="protein sequence ID" value="SDM70543.1"/>
    <property type="molecule type" value="Genomic_DNA"/>
</dbReference>
<keyword evidence="3" id="KW-0732">Signal</keyword>
<name>A0A1G9VEN7_9BACT</name>
<dbReference type="Pfam" id="PF14870">
    <property type="entry name" value="PSII_BNR"/>
    <property type="match status" value="4"/>
</dbReference>
<dbReference type="Proteomes" id="UP000198510">
    <property type="component" value="Unassembled WGS sequence"/>
</dbReference>
<dbReference type="SUPFAM" id="SSF110296">
    <property type="entry name" value="Oligoxyloglucan reducing end-specific cellobiohydrolase"/>
    <property type="match status" value="3"/>
</dbReference>
<evidence type="ECO:0000259" key="4">
    <source>
        <dbReference type="Pfam" id="PF14870"/>
    </source>
</evidence>
<feature type="domain" description="Photosynthesis system II assembly factor Ycf48/Hcf136-like" evidence="4">
    <location>
        <begin position="502"/>
        <end position="576"/>
    </location>
</feature>
<evidence type="ECO:0000313" key="5">
    <source>
        <dbReference type="EMBL" id="SDM70543.1"/>
    </source>
</evidence>
<dbReference type="PANTHER" id="PTHR47199">
    <property type="entry name" value="PHOTOSYSTEM II STABILITY/ASSEMBLY FACTOR HCF136, CHLOROPLASTIC"/>
    <property type="match status" value="1"/>
</dbReference>
<feature type="chain" id="PRO_5011586510" evidence="3">
    <location>
        <begin position="23"/>
        <end position="705"/>
    </location>
</feature>
<feature type="domain" description="Photosynthesis system II assembly factor Ycf48/Hcf136-like" evidence="4">
    <location>
        <begin position="218"/>
        <end position="364"/>
    </location>
</feature>
<dbReference type="NCBIfam" id="TIGR04183">
    <property type="entry name" value="Por_Secre_tail"/>
    <property type="match status" value="1"/>
</dbReference>
<feature type="domain" description="Photosynthesis system II assembly factor Ycf48/Hcf136-like" evidence="4">
    <location>
        <begin position="66"/>
        <end position="200"/>
    </location>
</feature>
<dbReference type="InterPro" id="IPR028203">
    <property type="entry name" value="PSII_CF48-like_dom"/>
</dbReference>
<feature type="signal peptide" evidence="3">
    <location>
        <begin position="1"/>
        <end position="22"/>
    </location>
</feature>
<dbReference type="STRING" id="1075417.SAMN05421823_12011"/>
<evidence type="ECO:0000256" key="1">
    <source>
        <dbReference type="ARBA" id="ARBA00022531"/>
    </source>
</evidence>
<accession>A0A1G9VEN7</accession>
<dbReference type="InterPro" id="IPR026444">
    <property type="entry name" value="Secre_tail"/>
</dbReference>
<gene>
    <name evidence="5" type="ORF">SAMN05421823_12011</name>
</gene>
<sequence length="705" mass="76673">MTKLYPIALLFLLVRVLSPAVSQDWQWINPMPTGNGPRDVAWPDAQTLYAAGDKGQFFASPDFGATWQANTMPTEADVMSLYFVDAERGYAVTNAGEIWHTTDAGQTWALQFTDPGGTTFRDLHFFGDSIGYAVGDAGFADNLLFYTHDGGTTWVSATLPRRTSASFYGLFFVKALSADTVVAASWDNTFFQSFDRGLTWDTTGLPASPAGFYEGGYFVNDSTGFLVGPNAYVQKTTDRGAHWEQKLGGADSLEQARHYFSEVFFLNDTVGWVSSFSCLYKTRDGGDTWERTCEGTYGSGRKSYIRFLDETTGVALSSQLYTTTDGWNFQTVLPTGPLNTWYRFEEVEGDLYAVGSGGNLFHGTKDGAAWQLLSTPTQATLRGIDFVDPMQGWVAGSDSAVFKTADGGQTWEGVETPFQGNFNDLHAWSMQEVLVIGTSGSVLKTADGGETWAFTSLDSLKQLNAVYFPQPDTGYVVGASGLVARTLDGGQTWALQESGLLSHLNDVFFVDGTTGYAVGSLGKILVTYDAGATWQSQVSGQSGTLNAIFFLDADHGYVTGSGVLLVTDDGGQTWEEQYLPASGYLSDLVFLTPGQGWVVGAFGSVLRYNQPLTGLEDEVSRQAVTLRVFPNPASSQTTLVLPTPYTGQGYLQLIDASGRQVYQRNLAFTAGETRWSIPPGLDRGIYFVQVVTPDSRQTGRLYLHP</sequence>
<feature type="domain" description="Photosynthesis system II assembly factor Ycf48/Hcf136-like" evidence="4">
    <location>
        <begin position="368"/>
        <end position="458"/>
    </location>
</feature>
<evidence type="ECO:0000256" key="3">
    <source>
        <dbReference type="SAM" id="SignalP"/>
    </source>
</evidence>
<protein>
    <submittedName>
        <fullName evidence="5">Por secretion system C-terminal sorting domain-containing protein</fullName>
    </submittedName>
</protein>
<keyword evidence="6" id="KW-1185">Reference proteome</keyword>
<keyword evidence="2" id="KW-0604">Photosystem II</keyword>
<proteinExistence type="predicted"/>
<dbReference type="InterPro" id="IPR015943">
    <property type="entry name" value="WD40/YVTN_repeat-like_dom_sf"/>
</dbReference>
<evidence type="ECO:0000313" key="6">
    <source>
        <dbReference type="Proteomes" id="UP000198510"/>
    </source>
</evidence>
<dbReference type="CDD" id="cd15482">
    <property type="entry name" value="Sialidase_non-viral"/>
    <property type="match status" value="1"/>
</dbReference>
<keyword evidence="1" id="KW-0602">Photosynthesis</keyword>
<dbReference type="RefSeq" id="WP_089688683.1">
    <property type="nucleotide sequence ID" value="NZ_FNFO01000020.1"/>
</dbReference>
<evidence type="ECO:0000256" key="2">
    <source>
        <dbReference type="ARBA" id="ARBA00023276"/>
    </source>
</evidence>
<dbReference type="AlphaFoldDB" id="A0A1G9VEN7"/>